<evidence type="ECO:0000259" key="6">
    <source>
        <dbReference type="Pfam" id="PF01343"/>
    </source>
</evidence>
<dbReference type="AlphaFoldDB" id="A0A450VB78"/>
<organism evidence="8">
    <name type="scientific">Candidatus Kentrum eta</name>
    <dbReference type="NCBI Taxonomy" id="2126337"/>
    <lineage>
        <taxon>Bacteria</taxon>
        <taxon>Pseudomonadati</taxon>
        <taxon>Pseudomonadota</taxon>
        <taxon>Gammaproteobacteria</taxon>
        <taxon>Candidatus Kentrum</taxon>
    </lineage>
</organism>
<dbReference type="InterPro" id="IPR047272">
    <property type="entry name" value="S49_SppA_C"/>
</dbReference>
<evidence type="ECO:0000256" key="5">
    <source>
        <dbReference type="SAM" id="Phobius"/>
    </source>
</evidence>
<dbReference type="Gene3D" id="3.90.226.10">
    <property type="entry name" value="2-enoyl-CoA Hydratase, Chain A, domain 1"/>
    <property type="match status" value="1"/>
</dbReference>
<evidence type="ECO:0000313" key="9">
    <source>
        <dbReference type="EMBL" id="VFK05154.1"/>
    </source>
</evidence>
<evidence type="ECO:0000256" key="2">
    <source>
        <dbReference type="ARBA" id="ARBA00022670"/>
    </source>
</evidence>
<evidence type="ECO:0000313" key="7">
    <source>
        <dbReference type="EMBL" id="VFK01721.1"/>
    </source>
</evidence>
<dbReference type="InterPro" id="IPR002142">
    <property type="entry name" value="Peptidase_S49"/>
</dbReference>
<keyword evidence="3" id="KW-0378">Hydrolase</keyword>
<name>A0A450VB78_9GAMM</name>
<evidence type="ECO:0000313" key="8">
    <source>
        <dbReference type="EMBL" id="VFK02021.1"/>
    </source>
</evidence>
<keyword evidence="5" id="KW-0472">Membrane</keyword>
<evidence type="ECO:0000256" key="4">
    <source>
        <dbReference type="ARBA" id="ARBA00022825"/>
    </source>
</evidence>
<dbReference type="EMBL" id="CAADFG010000238">
    <property type="protein sequence ID" value="VFK01721.1"/>
    <property type="molecule type" value="Genomic_DNA"/>
</dbReference>
<evidence type="ECO:0000256" key="1">
    <source>
        <dbReference type="ARBA" id="ARBA00008683"/>
    </source>
</evidence>
<dbReference type="SUPFAM" id="SSF52096">
    <property type="entry name" value="ClpP/crotonase"/>
    <property type="match status" value="1"/>
</dbReference>
<dbReference type="GO" id="GO:0006508">
    <property type="term" value="P:proteolysis"/>
    <property type="evidence" value="ECO:0007669"/>
    <property type="project" value="UniProtKB-KW"/>
</dbReference>
<dbReference type="EMBL" id="CAADFI010000256">
    <property type="protein sequence ID" value="VFK02021.1"/>
    <property type="molecule type" value="Genomic_DNA"/>
</dbReference>
<accession>A0A450VB78</accession>
<comment type="similarity">
    <text evidence="1">Belongs to the peptidase S49 family.</text>
</comment>
<keyword evidence="5" id="KW-1133">Transmembrane helix</keyword>
<reference evidence="8" key="1">
    <citation type="submission" date="2019-02" db="EMBL/GenBank/DDBJ databases">
        <authorList>
            <person name="Gruber-Vodicka R. H."/>
            <person name="Seah K. B. B."/>
        </authorList>
    </citation>
    <scope>NUCLEOTIDE SEQUENCE</scope>
    <source>
        <strain evidence="9">BECK_SA2B12</strain>
        <strain evidence="7">BECK_SA2B15</strain>
        <strain evidence="8">BECK_SA2B20</strain>
    </source>
</reference>
<protein>
    <submittedName>
        <fullName evidence="8">Protease-4</fullName>
    </submittedName>
</protein>
<proteinExistence type="inferred from homology"/>
<dbReference type="GO" id="GO:0008236">
    <property type="term" value="F:serine-type peptidase activity"/>
    <property type="evidence" value="ECO:0007669"/>
    <property type="project" value="UniProtKB-KW"/>
</dbReference>
<dbReference type="Pfam" id="PF01343">
    <property type="entry name" value="Peptidase_S49"/>
    <property type="match status" value="1"/>
</dbReference>
<keyword evidence="5" id="KW-0812">Transmembrane</keyword>
<feature type="domain" description="Peptidase S49" evidence="6">
    <location>
        <begin position="141"/>
        <end position="282"/>
    </location>
</feature>
<keyword evidence="4" id="KW-0720">Serine protease</keyword>
<dbReference type="PANTHER" id="PTHR42987:SF8">
    <property type="entry name" value="PROTEINASE"/>
    <property type="match status" value="1"/>
</dbReference>
<feature type="transmembrane region" description="Helical" evidence="5">
    <location>
        <begin position="43"/>
        <end position="61"/>
    </location>
</feature>
<dbReference type="PANTHER" id="PTHR42987">
    <property type="entry name" value="PEPTIDASE S49"/>
    <property type="match status" value="1"/>
</dbReference>
<evidence type="ECO:0000256" key="3">
    <source>
        <dbReference type="ARBA" id="ARBA00022801"/>
    </source>
</evidence>
<dbReference type="EMBL" id="CAADFJ010000241">
    <property type="protein sequence ID" value="VFK05154.1"/>
    <property type="molecule type" value="Genomic_DNA"/>
</dbReference>
<dbReference type="InterPro" id="IPR029045">
    <property type="entry name" value="ClpP/crotonase-like_dom_sf"/>
</dbReference>
<dbReference type="CDD" id="cd07023">
    <property type="entry name" value="S49_Sppa_N_C"/>
    <property type="match status" value="1"/>
</dbReference>
<sequence length="326" mass="35847">MTKQDFDTAPPQDNPSPTWERDLLNRLAFAALKEQRRARRWGIFFRFALIAYLLLLLLIYLPANLHPSHSGGEHTALVEIRGPIAEGHDASADRVISGLRSAFEDKNTKGVVLRINSPGGSPVQAGYINDEIARLHEKYPDIPLHAVIMDICASGGYYVAVAADRIYADKSSIIGSIGVLIDGFGFVEAMEKLGVERRLLTAGEHKGLLDPFSPTDPAARSHLQSVLDELHRQFIQEVKEGRGDRLRGGEDELFNGLVWSGKQAVRLGLADALGNSSYVAREIIGAENIVDFTWERDYLERFAERLGAVMGRALVTGLATGPGHLR</sequence>
<keyword evidence="2 8" id="KW-0645">Protease</keyword>
<gene>
    <name evidence="7" type="ORF">BECKH772A_GA0070896_102381</name>
    <name evidence="8" type="ORF">BECKH772B_GA0070898_102564</name>
    <name evidence="9" type="ORF">BECKH772C_GA0070978_102414</name>
</gene>